<reference evidence="1" key="1">
    <citation type="submission" date="2020-07" db="EMBL/GenBank/DDBJ databases">
        <authorList>
            <person name="Camacho E."/>
        </authorList>
    </citation>
    <scope>NUCLEOTIDE SEQUENCE</scope>
    <source>
        <strain evidence="1">MPO218</strain>
        <plasmid evidence="1">pUPO218</plasmid>
    </source>
</reference>
<geneLocation type="plasmid" evidence="1 2">
    <name>pUPO218</name>
</geneLocation>
<dbReference type="EMBL" id="CP059321">
    <property type="protein sequence ID" value="QTH24938.1"/>
    <property type="molecule type" value="Genomic_DNA"/>
</dbReference>
<dbReference type="RefSeq" id="WP_208634632.1">
    <property type="nucleotide sequence ID" value="NZ_CP059321.1"/>
</dbReference>
<evidence type="ECO:0008006" key="3">
    <source>
        <dbReference type="Google" id="ProtNLM"/>
    </source>
</evidence>
<keyword evidence="1" id="KW-0614">Plasmid</keyword>
<accession>A0A975D930</accession>
<protein>
    <recommendedName>
        <fullName evidence="3">Response receiver domain-containing protein</fullName>
    </recommendedName>
</protein>
<evidence type="ECO:0000313" key="2">
    <source>
        <dbReference type="Proteomes" id="UP000664914"/>
    </source>
</evidence>
<evidence type="ECO:0000313" key="1">
    <source>
        <dbReference type="EMBL" id="QTH24938.1"/>
    </source>
</evidence>
<reference evidence="1" key="2">
    <citation type="submission" date="2021-04" db="EMBL/GenBank/DDBJ databases">
        <title>Isolation and genomic analysis of the ibuprofen-degrading bacterium Sphingomonas strain MPO218.</title>
        <authorList>
            <person name="Aulestia M."/>
            <person name="Flores A."/>
            <person name="Mangas E.L."/>
            <person name="Perez-Pulido A.J."/>
            <person name="Santero E."/>
            <person name="Camacho E.M."/>
        </authorList>
    </citation>
    <scope>NUCLEOTIDE SEQUENCE</scope>
    <source>
        <strain evidence="1">MPO218</strain>
        <plasmid evidence="1">pUPO218</plasmid>
    </source>
</reference>
<gene>
    <name evidence="1" type="ORF">HRJ34_28900</name>
</gene>
<dbReference type="Proteomes" id="UP000664914">
    <property type="component" value="Plasmid pUPO218"/>
</dbReference>
<sequence>MSLADALSANNIKSALIVDDVCDVIPTAADLGTAIDDWSNFNADLQPEHRARIAEKCPAIAQMRFDEQINDDRYVAAVWELREELGVLAEPVFAGYIQDQAGDDRYVQLAKSKLEALGLDCTTSGREFEKAAASADIILIDLFFSKAQNPHAMDESKERLKTALHQRKANPPLVILMSRSPRLEAKREEFRDDVGLLDSAFRIIKKADLEETDRLEVQLARLAENSADSQNLAQFFAALEAGVTAAADRTLRVLRKLRLSDIGQIQQLLLSAEGEPTGSYLVDVFDRVLQHEIEGERGIIDAAIALNGFAAVNHPPPYLAGSPELQELVQKLLSQNGQRLRLPGSLDAIVTFGDVLLLPAGTKADDVKATLMVDVADDTALLVLTPVCDLQRNGAPRILLLVGSVRSLAARDWEYGEDARSPALKIDGELRWIKWNLKHIDTVSHQQLEEALKSNSLRIGTRLREAHALELQQRVLSGLGRVGLVAALPATFPVDVEAYYAGLDEKPKRLDVAALNDGAVCFVGRDADGKQVIRLVLTEGGGDGVIDSIAAIPENDVAEKARTAFNHVTTSADLRRMLTGGLDLKSVTSSGWTHIQSETGQAAGAPKMGLLAWNYQITDEVLAKHDLNKAGIILLVKDAKSEVAPGLEDVIRNTMAVESGIAAAAKT</sequence>
<proteinExistence type="predicted"/>
<name>A0A975D930_9SPHN</name>
<organism evidence="1 2">
    <name type="scientific">Rhizorhabdus wittichii</name>
    <dbReference type="NCBI Taxonomy" id="160791"/>
    <lineage>
        <taxon>Bacteria</taxon>
        <taxon>Pseudomonadati</taxon>
        <taxon>Pseudomonadota</taxon>
        <taxon>Alphaproteobacteria</taxon>
        <taxon>Sphingomonadales</taxon>
        <taxon>Sphingomonadaceae</taxon>
        <taxon>Rhizorhabdus</taxon>
    </lineage>
</organism>
<dbReference type="AlphaFoldDB" id="A0A975D930"/>